<protein>
    <submittedName>
        <fullName evidence="1">Uncharacterized protein</fullName>
    </submittedName>
</protein>
<evidence type="ECO:0000313" key="1">
    <source>
        <dbReference type="EMBL" id="KAB0685088.1"/>
    </source>
</evidence>
<dbReference type="Proteomes" id="UP000473571">
    <property type="component" value="Unassembled WGS sequence"/>
</dbReference>
<organism evidence="1 2">
    <name type="scientific">Burkholderia territorii</name>
    <dbReference type="NCBI Taxonomy" id="1503055"/>
    <lineage>
        <taxon>Bacteria</taxon>
        <taxon>Pseudomonadati</taxon>
        <taxon>Pseudomonadota</taxon>
        <taxon>Betaproteobacteria</taxon>
        <taxon>Burkholderiales</taxon>
        <taxon>Burkholderiaceae</taxon>
        <taxon>Burkholderia</taxon>
        <taxon>Burkholderia cepacia complex</taxon>
    </lineage>
</organism>
<name>A0A6L3NL08_9BURK</name>
<gene>
    <name evidence="1" type="ORF">F7R13_06030</name>
</gene>
<comment type="caution">
    <text evidence="1">The sequence shown here is derived from an EMBL/GenBank/DDBJ whole genome shotgun (WGS) entry which is preliminary data.</text>
</comment>
<dbReference type="EMBL" id="VZOL01000038">
    <property type="protein sequence ID" value="KAB0685088.1"/>
    <property type="molecule type" value="Genomic_DNA"/>
</dbReference>
<sequence>MKRIGGFGRAARRDGLPARVCFPEACAKVISVKTACQTFLTMGKKYLKRRRCRACGVLATPAFSDAPAAASCRAA</sequence>
<reference evidence="1 2" key="1">
    <citation type="submission" date="2019-09" db="EMBL/GenBank/DDBJ databases">
        <title>Draft genome sequences of 48 bacterial type strains from the CCUG.</title>
        <authorList>
            <person name="Tunovic T."/>
            <person name="Pineiro-Iglesias B."/>
            <person name="Unosson C."/>
            <person name="Inganas E."/>
            <person name="Ohlen M."/>
            <person name="Cardew S."/>
            <person name="Jensie-Markopoulos S."/>
            <person name="Salva-Serra F."/>
            <person name="Jaen-Luchoro D."/>
            <person name="Karlsson R."/>
            <person name="Svensson-Stadler L."/>
            <person name="Chun J."/>
            <person name="Moore E."/>
        </authorList>
    </citation>
    <scope>NUCLEOTIDE SEQUENCE [LARGE SCALE GENOMIC DNA]</scope>
    <source>
        <strain evidence="1 2">CCUG 65687</strain>
    </source>
</reference>
<accession>A0A6L3NL08</accession>
<proteinExistence type="predicted"/>
<evidence type="ECO:0000313" key="2">
    <source>
        <dbReference type="Proteomes" id="UP000473571"/>
    </source>
</evidence>
<dbReference type="RefSeq" id="WP_170296642.1">
    <property type="nucleotide sequence ID" value="NZ_VZOL01000038.1"/>
</dbReference>
<dbReference type="AlphaFoldDB" id="A0A6L3NL08"/>